<evidence type="ECO:0000313" key="3">
    <source>
        <dbReference type="Proteomes" id="UP001142292"/>
    </source>
</evidence>
<feature type="region of interest" description="Disordered" evidence="1">
    <location>
        <begin position="15"/>
        <end position="62"/>
    </location>
</feature>
<feature type="compositionally biased region" description="Basic and acidic residues" evidence="1">
    <location>
        <begin position="49"/>
        <end position="58"/>
    </location>
</feature>
<dbReference type="EMBL" id="BSEL01000002">
    <property type="protein sequence ID" value="GLJ66839.1"/>
    <property type="molecule type" value="Genomic_DNA"/>
</dbReference>
<feature type="region of interest" description="Disordered" evidence="1">
    <location>
        <begin position="145"/>
        <end position="167"/>
    </location>
</feature>
<protein>
    <submittedName>
        <fullName evidence="2">Uncharacterized protein</fullName>
    </submittedName>
</protein>
<reference evidence="2" key="1">
    <citation type="journal article" date="2014" name="Int. J. Syst. Evol. Microbiol.">
        <title>Complete genome of a new Firmicutes species belonging to the dominant human colonic microbiota ('Ruminococcus bicirculans') reveals two chromosomes and a selective capacity to utilize plant glucans.</title>
        <authorList>
            <consortium name="NISC Comparative Sequencing Program"/>
            <person name="Wegmann U."/>
            <person name="Louis P."/>
            <person name="Goesmann A."/>
            <person name="Henrissat B."/>
            <person name="Duncan S.H."/>
            <person name="Flint H.J."/>
        </authorList>
    </citation>
    <scope>NUCLEOTIDE SEQUENCE</scope>
    <source>
        <strain evidence="2">VKM Ac-1246</strain>
    </source>
</reference>
<proteinExistence type="predicted"/>
<keyword evidence="3" id="KW-1185">Reference proteome</keyword>
<gene>
    <name evidence="2" type="ORF">GCM10017579_08750</name>
</gene>
<comment type="caution">
    <text evidence="2">The sequence shown here is derived from an EMBL/GenBank/DDBJ whole genome shotgun (WGS) entry which is preliminary data.</text>
</comment>
<reference evidence="2" key="2">
    <citation type="submission" date="2023-01" db="EMBL/GenBank/DDBJ databases">
        <authorList>
            <person name="Sun Q."/>
            <person name="Evtushenko L."/>
        </authorList>
    </citation>
    <scope>NUCLEOTIDE SEQUENCE</scope>
    <source>
        <strain evidence="2">VKM Ac-1246</strain>
    </source>
</reference>
<sequence length="284" mass="29500">MGRVQQQAAELLLARGRESGLDAGEAERSVGLAVGVEDRGAETPAADDDQPRVDREAELAGGGDALAQSISGVVRTVGGDQVGAGQVGLAARLRQERQDRQAGRGDAEREPDALVEHVRADREGAVLAQHADGLVSAADREEGALPRLPGQTQHRRASGRGDVVAGRGGGAEQEALRAQVPGAGGVVALDQPLLLERAEQPVGGGPRDGRGRGEVGGGGALRLACGEQPQQVGAAADHAGLTSGLVRLGSRCHETYDMRRPLSGRRCLSEVDQRKIQRELALIY</sequence>
<feature type="compositionally biased region" description="Basic and acidic residues" evidence="1">
    <location>
        <begin position="15"/>
        <end position="28"/>
    </location>
</feature>
<evidence type="ECO:0000313" key="2">
    <source>
        <dbReference type="EMBL" id="GLJ66839.1"/>
    </source>
</evidence>
<dbReference type="Proteomes" id="UP001142292">
    <property type="component" value="Unassembled WGS sequence"/>
</dbReference>
<accession>A0ABQ5STG5</accession>
<evidence type="ECO:0000256" key="1">
    <source>
        <dbReference type="SAM" id="MobiDB-lite"/>
    </source>
</evidence>
<organism evidence="2 3">
    <name type="scientific">Nocardioides luteus</name>
    <dbReference type="NCBI Taxonomy" id="1844"/>
    <lineage>
        <taxon>Bacteria</taxon>
        <taxon>Bacillati</taxon>
        <taxon>Actinomycetota</taxon>
        <taxon>Actinomycetes</taxon>
        <taxon>Propionibacteriales</taxon>
        <taxon>Nocardioidaceae</taxon>
        <taxon>Nocardioides</taxon>
    </lineage>
</organism>
<name>A0ABQ5STG5_9ACTN</name>